<name>A0ABP9PY89_9ACTN</name>
<feature type="domain" description="Low molecular weight protein antigen 6 PH" evidence="2">
    <location>
        <begin position="76"/>
        <end position="145"/>
    </location>
</feature>
<accession>A0ABP9PY89</accession>
<dbReference type="RefSeq" id="WP_345461687.1">
    <property type="nucleotide sequence ID" value="NZ_BAABKG010000004.1"/>
</dbReference>
<dbReference type="Pfam" id="PF10756">
    <property type="entry name" value="bPH_6"/>
    <property type="match status" value="1"/>
</dbReference>
<comment type="caution">
    <text evidence="3">The sequence shown here is derived from an EMBL/GenBank/DDBJ whole genome shotgun (WGS) entry which is preliminary data.</text>
</comment>
<evidence type="ECO:0000313" key="3">
    <source>
        <dbReference type="EMBL" id="GAA5153446.1"/>
    </source>
</evidence>
<keyword evidence="1" id="KW-0812">Transmembrane</keyword>
<gene>
    <name evidence="3" type="ORF">GCM10023340_35510</name>
</gene>
<evidence type="ECO:0000313" key="4">
    <source>
        <dbReference type="Proteomes" id="UP001500221"/>
    </source>
</evidence>
<feature type="transmembrane region" description="Helical" evidence="1">
    <location>
        <begin position="55"/>
        <end position="75"/>
    </location>
</feature>
<dbReference type="Proteomes" id="UP001500221">
    <property type="component" value="Unassembled WGS sequence"/>
</dbReference>
<keyword evidence="1" id="KW-0472">Membrane</keyword>
<reference evidence="4" key="1">
    <citation type="journal article" date="2019" name="Int. J. Syst. Evol. Microbiol.">
        <title>The Global Catalogue of Microorganisms (GCM) 10K type strain sequencing project: providing services to taxonomists for standard genome sequencing and annotation.</title>
        <authorList>
            <consortium name="The Broad Institute Genomics Platform"/>
            <consortium name="The Broad Institute Genome Sequencing Center for Infectious Disease"/>
            <person name="Wu L."/>
            <person name="Ma J."/>
        </authorList>
    </citation>
    <scope>NUCLEOTIDE SEQUENCE [LARGE SCALE GENOMIC DNA]</scope>
    <source>
        <strain evidence="4">JCM 18459</strain>
    </source>
</reference>
<evidence type="ECO:0000259" key="2">
    <source>
        <dbReference type="Pfam" id="PF10756"/>
    </source>
</evidence>
<protein>
    <submittedName>
        <fullName evidence="3">PH domain-containing protein</fullName>
    </submittedName>
</protein>
<keyword evidence="4" id="KW-1185">Reference proteome</keyword>
<sequence length="153" mass="16278">MPAGSDATGQPALPRTWRPLGPRIAGAVAGGALLVITAMLWIGFDDETRASVTPFQRGTVIAMYLLGFSLLYALARSRVVARREGLVVVNGYRRREYAWAQVVAVHLGRGAPWVTLDLADGTSAPAMGIQGSDGARARQAVRQLRALVDDPPA</sequence>
<proteinExistence type="predicted"/>
<dbReference type="InterPro" id="IPR019692">
    <property type="entry name" value="CFP-6_PH"/>
</dbReference>
<feature type="transmembrane region" description="Helical" evidence="1">
    <location>
        <begin position="24"/>
        <end position="43"/>
    </location>
</feature>
<organism evidence="3 4">
    <name type="scientific">Nocardioides marinquilinus</name>
    <dbReference type="NCBI Taxonomy" id="1210400"/>
    <lineage>
        <taxon>Bacteria</taxon>
        <taxon>Bacillati</taxon>
        <taxon>Actinomycetota</taxon>
        <taxon>Actinomycetes</taxon>
        <taxon>Propionibacteriales</taxon>
        <taxon>Nocardioidaceae</taxon>
        <taxon>Nocardioides</taxon>
    </lineage>
</organism>
<keyword evidence="1" id="KW-1133">Transmembrane helix</keyword>
<evidence type="ECO:0000256" key="1">
    <source>
        <dbReference type="SAM" id="Phobius"/>
    </source>
</evidence>
<dbReference type="EMBL" id="BAABKG010000004">
    <property type="protein sequence ID" value="GAA5153446.1"/>
    <property type="molecule type" value="Genomic_DNA"/>
</dbReference>